<protein>
    <submittedName>
        <fullName evidence="1">Putative geranylgeranyl reductase</fullName>
    </submittedName>
</protein>
<name>A0A1E3X9F6_9BACT</name>
<dbReference type="Proteomes" id="UP000094056">
    <property type="component" value="Unassembled WGS sequence"/>
</dbReference>
<accession>A0A1E3X9F6</accession>
<evidence type="ECO:0000313" key="2">
    <source>
        <dbReference type="Proteomes" id="UP000094056"/>
    </source>
</evidence>
<dbReference type="PANTHER" id="PTHR42685:SF22">
    <property type="entry name" value="CONDITIONED MEDIUM FACTOR RECEPTOR 1"/>
    <property type="match status" value="1"/>
</dbReference>
<proteinExistence type="predicted"/>
<comment type="caution">
    <text evidence="1">The sequence shown here is derived from an EMBL/GenBank/DDBJ whole genome shotgun (WGS) entry which is preliminary data.</text>
</comment>
<dbReference type="AlphaFoldDB" id="A0A1E3X9F6"/>
<dbReference type="Gene3D" id="3.50.50.60">
    <property type="entry name" value="FAD/NAD(P)-binding domain"/>
    <property type="match status" value="1"/>
</dbReference>
<dbReference type="SUPFAM" id="SSF51905">
    <property type="entry name" value="FAD/NAD(P)-binding domain"/>
    <property type="match status" value="1"/>
</dbReference>
<dbReference type="EMBL" id="MAYW01000070">
    <property type="protein sequence ID" value="ODS32256.1"/>
    <property type="molecule type" value="Genomic_DNA"/>
</dbReference>
<dbReference type="PANTHER" id="PTHR42685">
    <property type="entry name" value="GERANYLGERANYL DIPHOSPHATE REDUCTASE"/>
    <property type="match status" value="1"/>
</dbReference>
<dbReference type="InterPro" id="IPR036188">
    <property type="entry name" value="FAD/NAD-bd_sf"/>
</dbReference>
<evidence type="ECO:0000313" key="1">
    <source>
        <dbReference type="EMBL" id="ODS32256.1"/>
    </source>
</evidence>
<dbReference type="InterPro" id="IPR050407">
    <property type="entry name" value="Geranylgeranyl_reductase"/>
</dbReference>
<organism evidence="1 2">
    <name type="scientific">Candidatus Scalindua rubra</name>
    <dbReference type="NCBI Taxonomy" id="1872076"/>
    <lineage>
        <taxon>Bacteria</taxon>
        <taxon>Pseudomonadati</taxon>
        <taxon>Planctomycetota</taxon>
        <taxon>Candidatus Brocadiia</taxon>
        <taxon>Candidatus Brocadiales</taxon>
        <taxon>Candidatus Scalinduaceae</taxon>
        <taxon>Candidatus Scalindua</taxon>
    </lineage>
</organism>
<reference evidence="1 2" key="1">
    <citation type="submission" date="2016-07" db="EMBL/GenBank/DDBJ databases">
        <title>Draft genome of Scalindua rubra, obtained from a brine-seawater interface in the Red Sea, sheds light on salt adaptation in anammox bacteria.</title>
        <authorList>
            <person name="Speth D.R."/>
            <person name="Lagkouvardos I."/>
            <person name="Wang Y."/>
            <person name="Qian P.-Y."/>
            <person name="Dutilh B.E."/>
            <person name="Jetten M.S."/>
        </authorList>
    </citation>
    <scope>NUCLEOTIDE SEQUENCE [LARGE SCALE GENOMIC DNA]</scope>
    <source>
        <strain evidence="1">BSI-1</strain>
    </source>
</reference>
<sequence length="463" mass="52347">MNNNELFLRNGSKIAIIGGGPAGSFFAYFASRYAAEMGIDVSIKIFDRKSFCQKGPRGCNMCAGVISENLFNKLEKEEINIAQYCVQREIKCYRFQTQDDSVLLHHPVSGHTPKIVTVFRGNGPVQSSHEGNVSFDDFLLNHVKERGVEIVFEIVKELNLPAYKGEPVKVIYGDGNSRNEIDADLVVGAFGVNTGMMEKVGKMEFGYKPPRTVRTCQCEIMLSHEYIQRTFGNNVFVFALGKKELKFASITPKADYVTVNLVGKTDLTRNNLIDFLNHPAVRRLMPEGWDIPKNFCMCISKIPVTYAKHPCTDRVVILGDASISRSYKSGIESAFNMAKLSAYTAFKYGVSEEALMNGYYKPAKRLLARDNLYGIIMLKINDYLSSQKQIANTNIKIIKSGKDKETANKINEILWNMLTGNRPYKEIFYMAINPRLVLKMLPINTLAWARQKRDDISAWLRRN</sequence>
<gene>
    <name evidence="1" type="ORF">SCARUB_02605</name>
</gene>